<dbReference type="CDD" id="cd02859">
    <property type="entry name" value="E_set_AMPKbeta_like_N"/>
    <property type="match status" value="1"/>
</dbReference>
<sequence>MAATLCQIPTFHLSSLPCRHTTQHLRYHNPLTVQTSVSASMKKIRWSKHARRRNSDLCNDIREFLSVNGLPHDHIPTTNELTDLGRKDLANIVRRRGYKFIRELLGCSNMPVDGQCQDWKFNSLVENVDGGLNSVINGGEFSSHNFAEKSSINLSLQEKASRFLQNGKLDGIENSDFEFLNKSTYNEEKKSGLSGFSGTGISNGNMLSSLQQVDHAIDVISVQMDASPQFENKGVHVKTQVVDNQAEISRLKFMLSQKEMELMLLKQKIEVEKHALSALQIKAQTEMSKAHTLISEKNAELSSAEESLSGLKEVEILYRGKGESVEVAGSFNGWNHRIKMDPQTQASSIIVSSSLRISHFWRTILWLYPGIYEIKFVVDGHWRTDPERELVNRGTIANNVLRVET</sequence>
<dbReference type="PANTHER" id="PTHR47434">
    <property type="entry name" value="PROTEIN PTST HOMOLOG 3, CHLOROPLASTIC"/>
    <property type="match status" value="1"/>
</dbReference>
<comment type="caution">
    <text evidence="2">The sequence shown here is derived from an EMBL/GenBank/DDBJ whole genome shotgun (WGS) entry which is preliminary data.</text>
</comment>
<feature type="domain" description="AMP-activated protein kinase glycogen-binding" evidence="1">
    <location>
        <begin position="314"/>
        <end position="404"/>
    </location>
</feature>
<dbReference type="InterPro" id="IPR013783">
    <property type="entry name" value="Ig-like_fold"/>
</dbReference>
<dbReference type="PANTHER" id="PTHR47434:SF2">
    <property type="entry name" value="PROTEIN PTST HOMOLOG 3, CHLOROPLASTIC"/>
    <property type="match status" value="1"/>
</dbReference>
<dbReference type="AlphaFoldDB" id="A0A9P1EMS3"/>
<name>A0A9P1EMS3_CUSEU</name>
<dbReference type="EMBL" id="CAMAPE010000074">
    <property type="protein sequence ID" value="CAH9117747.1"/>
    <property type="molecule type" value="Genomic_DNA"/>
</dbReference>
<proteinExistence type="predicted"/>
<dbReference type="InterPro" id="IPR014756">
    <property type="entry name" value="Ig_E-set"/>
</dbReference>
<dbReference type="SUPFAM" id="SSF81296">
    <property type="entry name" value="E set domains"/>
    <property type="match status" value="1"/>
</dbReference>
<gene>
    <name evidence="2" type="ORF">CEURO_LOCUS21667</name>
</gene>
<dbReference type="InterPro" id="IPR032640">
    <property type="entry name" value="AMPK1_CBM"/>
</dbReference>
<evidence type="ECO:0000259" key="1">
    <source>
        <dbReference type="Pfam" id="PF16561"/>
    </source>
</evidence>
<dbReference type="Pfam" id="PF16561">
    <property type="entry name" value="AMPK1_CBM"/>
    <property type="match status" value="1"/>
</dbReference>
<evidence type="ECO:0000313" key="3">
    <source>
        <dbReference type="Proteomes" id="UP001152484"/>
    </source>
</evidence>
<protein>
    <recommendedName>
        <fullName evidence="1">AMP-activated protein kinase glycogen-binding domain-containing protein</fullName>
    </recommendedName>
</protein>
<evidence type="ECO:0000313" key="2">
    <source>
        <dbReference type="EMBL" id="CAH9117747.1"/>
    </source>
</evidence>
<keyword evidence="3" id="KW-1185">Reference proteome</keyword>
<dbReference type="Proteomes" id="UP001152484">
    <property type="component" value="Unassembled WGS sequence"/>
</dbReference>
<reference evidence="2" key="1">
    <citation type="submission" date="2022-07" db="EMBL/GenBank/DDBJ databases">
        <authorList>
            <person name="Macas J."/>
            <person name="Novak P."/>
            <person name="Neumann P."/>
        </authorList>
    </citation>
    <scope>NUCLEOTIDE SEQUENCE</scope>
</reference>
<accession>A0A9P1EMS3</accession>
<organism evidence="2 3">
    <name type="scientific">Cuscuta europaea</name>
    <name type="common">European dodder</name>
    <dbReference type="NCBI Taxonomy" id="41803"/>
    <lineage>
        <taxon>Eukaryota</taxon>
        <taxon>Viridiplantae</taxon>
        <taxon>Streptophyta</taxon>
        <taxon>Embryophyta</taxon>
        <taxon>Tracheophyta</taxon>
        <taxon>Spermatophyta</taxon>
        <taxon>Magnoliopsida</taxon>
        <taxon>eudicotyledons</taxon>
        <taxon>Gunneridae</taxon>
        <taxon>Pentapetalae</taxon>
        <taxon>asterids</taxon>
        <taxon>lamiids</taxon>
        <taxon>Solanales</taxon>
        <taxon>Convolvulaceae</taxon>
        <taxon>Cuscuteae</taxon>
        <taxon>Cuscuta</taxon>
        <taxon>Cuscuta subgen. Cuscuta</taxon>
    </lineage>
</organism>
<dbReference type="OrthoDB" id="531008at2759"/>
<dbReference type="GO" id="GO:0009507">
    <property type="term" value="C:chloroplast"/>
    <property type="evidence" value="ECO:0007669"/>
    <property type="project" value="UniProtKB-ARBA"/>
</dbReference>
<dbReference type="Gene3D" id="2.60.40.10">
    <property type="entry name" value="Immunoglobulins"/>
    <property type="match status" value="1"/>
</dbReference>